<proteinExistence type="predicted"/>
<feature type="compositionally biased region" description="Polar residues" evidence="1">
    <location>
        <begin position="32"/>
        <end position="48"/>
    </location>
</feature>
<name>A0ABQ9TXG2_SAGOE</name>
<dbReference type="Proteomes" id="UP001266305">
    <property type="component" value="Unassembled WGS sequence"/>
</dbReference>
<gene>
    <name evidence="2" type="ORF">P7K49_035151</name>
</gene>
<keyword evidence="3" id="KW-1185">Reference proteome</keyword>
<evidence type="ECO:0000313" key="3">
    <source>
        <dbReference type="Proteomes" id="UP001266305"/>
    </source>
</evidence>
<protein>
    <submittedName>
        <fullName evidence="2">Uncharacterized protein</fullName>
    </submittedName>
</protein>
<organism evidence="2 3">
    <name type="scientific">Saguinus oedipus</name>
    <name type="common">Cotton-top tamarin</name>
    <name type="synonym">Oedipomidas oedipus</name>
    <dbReference type="NCBI Taxonomy" id="9490"/>
    <lineage>
        <taxon>Eukaryota</taxon>
        <taxon>Metazoa</taxon>
        <taxon>Chordata</taxon>
        <taxon>Craniata</taxon>
        <taxon>Vertebrata</taxon>
        <taxon>Euteleostomi</taxon>
        <taxon>Mammalia</taxon>
        <taxon>Eutheria</taxon>
        <taxon>Euarchontoglires</taxon>
        <taxon>Primates</taxon>
        <taxon>Haplorrhini</taxon>
        <taxon>Platyrrhini</taxon>
        <taxon>Cebidae</taxon>
        <taxon>Callitrichinae</taxon>
        <taxon>Saguinus</taxon>
    </lineage>
</organism>
<reference evidence="2 3" key="1">
    <citation type="submission" date="2023-05" db="EMBL/GenBank/DDBJ databases">
        <title>B98-5 Cell Line De Novo Hybrid Assembly: An Optical Mapping Approach.</title>
        <authorList>
            <person name="Kananen K."/>
            <person name="Auerbach J.A."/>
            <person name="Kautto E."/>
            <person name="Blachly J.S."/>
        </authorList>
    </citation>
    <scope>NUCLEOTIDE SEQUENCE [LARGE SCALE GENOMIC DNA]</scope>
    <source>
        <strain evidence="2">B95-8</strain>
        <tissue evidence="2">Cell line</tissue>
    </source>
</reference>
<comment type="caution">
    <text evidence="2">The sequence shown here is derived from an EMBL/GenBank/DDBJ whole genome shotgun (WGS) entry which is preliminary data.</text>
</comment>
<dbReference type="EMBL" id="JASSZA010000019">
    <property type="protein sequence ID" value="KAK2089244.1"/>
    <property type="molecule type" value="Genomic_DNA"/>
</dbReference>
<feature type="region of interest" description="Disordered" evidence="1">
    <location>
        <begin position="32"/>
        <end position="62"/>
    </location>
</feature>
<evidence type="ECO:0000313" key="2">
    <source>
        <dbReference type="EMBL" id="KAK2089244.1"/>
    </source>
</evidence>
<accession>A0ABQ9TXG2</accession>
<evidence type="ECO:0000256" key="1">
    <source>
        <dbReference type="SAM" id="MobiDB-lite"/>
    </source>
</evidence>
<sequence>MASSVALKRKIWKEIIPANVVKPSVVLSPQFLSHDQGQPTKELQQQHVKSVPPHMRAPEEVS</sequence>